<sequence length="536" mass="58499">MRRSGIEEENVVYGSEATKWLRRRRTVGLIGAVMSVGLVLSGCSGGGGETTSGTQVTVALPEEPRTLASWNAYSNDAHPVLRNIQEALVNRDPKTNELVPELALEWTQIDPLNWQFTLRPDVTFTDGTPFDAANAATSINYVLDPGNAFGMRTFLGPDVEASAVDQYTLNLRTETPDPILPTRMYFVTVPSSTQITEGLDSYDTGPIGTGPYKLAAWDRGQQIVLEANDDWWGKDAPDAHGTQTVTRATYLFRTESEVRSAMVGQGEADLAPKVTAEQCEVAPKCESTPTVETVILRLDTKNPVLSDIRVREAISMAFDKQQIMDDIMGGGEIVGQIVGPSAVGYADLPAYPYDPERAKALIAEAEADGVDVSIPIEVTAREAYPTRSNEIVQLIANSLTAIGLTGARSDTKEVGSFQEQWELGYDQIPPQRAMLGLMQHGQELMDYSGSVVSYYDCNGKTAAYCDPQLGAMLADANAKMGQERQDALAAIAEYVYKTVPVVPIGLPKFNFALSERLNWMPRQDGFILLKEMTFTN</sequence>
<evidence type="ECO:0000313" key="4">
    <source>
        <dbReference type="Proteomes" id="UP000254978"/>
    </source>
</evidence>
<dbReference type="PANTHER" id="PTHR30290">
    <property type="entry name" value="PERIPLASMIC BINDING COMPONENT OF ABC TRANSPORTER"/>
    <property type="match status" value="1"/>
</dbReference>
<evidence type="ECO:0000256" key="1">
    <source>
        <dbReference type="SAM" id="Phobius"/>
    </source>
</evidence>
<dbReference type="InterPro" id="IPR039424">
    <property type="entry name" value="SBP_5"/>
</dbReference>
<feature type="domain" description="Solute-binding protein family 5" evidence="2">
    <location>
        <begin position="97"/>
        <end position="405"/>
    </location>
</feature>
<keyword evidence="1" id="KW-1133">Transmembrane helix</keyword>
<dbReference type="PANTHER" id="PTHR30290:SF83">
    <property type="entry name" value="ABC TRANSPORTER SUBSTRATE-BINDING PROTEIN"/>
    <property type="match status" value="1"/>
</dbReference>
<protein>
    <submittedName>
        <fullName evidence="3">Extracellular solute-binding protein family 5</fullName>
    </submittedName>
</protein>
<dbReference type="GO" id="GO:0042597">
    <property type="term" value="C:periplasmic space"/>
    <property type="evidence" value="ECO:0007669"/>
    <property type="project" value="UniProtKB-ARBA"/>
</dbReference>
<keyword evidence="1" id="KW-0472">Membrane</keyword>
<dbReference type="AlphaFoldDB" id="A0A378TED6"/>
<dbReference type="Gene3D" id="3.10.105.10">
    <property type="entry name" value="Dipeptide-binding Protein, Domain 3"/>
    <property type="match status" value="1"/>
</dbReference>
<dbReference type="Gene3D" id="3.40.190.10">
    <property type="entry name" value="Periplasmic binding protein-like II"/>
    <property type="match status" value="1"/>
</dbReference>
<dbReference type="Gene3D" id="3.90.76.10">
    <property type="entry name" value="Dipeptide-binding Protein, Domain 1"/>
    <property type="match status" value="1"/>
</dbReference>
<evidence type="ECO:0000313" key="3">
    <source>
        <dbReference type="EMBL" id="STZ59162.1"/>
    </source>
</evidence>
<organism evidence="3 4">
    <name type="scientific">Mycolicibacterium tokaiense</name>
    <dbReference type="NCBI Taxonomy" id="39695"/>
    <lineage>
        <taxon>Bacteria</taxon>
        <taxon>Bacillati</taxon>
        <taxon>Actinomycetota</taxon>
        <taxon>Actinomycetes</taxon>
        <taxon>Mycobacteriales</taxon>
        <taxon>Mycobacteriaceae</taxon>
        <taxon>Mycolicibacterium</taxon>
    </lineage>
</organism>
<dbReference type="RefSeq" id="WP_147289336.1">
    <property type="nucleotide sequence ID" value="NZ_AP022600.1"/>
</dbReference>
<dbReference type="Proteomes" id="UP000254978">
    <property type="component" value="Unassembled WGS sequence"/>
</dbReference>
<dbReference type="EMBL" id="UGQT01000001">
    <property type="protein sequence ID" value="STZ59162.1"/>
    <property type="molecule type" value="Genomic_DNA"/>
</dbReference>
<dbReference type="GO" id="GO:0015833">
    <property type="term" value="P:peptide transport"/>
    <property type="evidence" value="ECO:0007669"/>
    <property type="project" value="TreeGrafter"/>
</dbReference>
<feature type="transmembrane region" description="Helical" evidence="1">
    <location>
        <begin position="27"/>
        <end position="47"/>
    </location>
</feature>
<evidence type="ECO:0000259" key="2">
    <source>
        <dbReference type="Pfam" id="PF00496"/>
    </source>
</evidence>
<dbReference type="SUPFAM" id="SSF53850">
    <property type="entry name" value="Periplasmic binding protein-like II"/>
    <property type="match status" value="1"/>
</dbReference>
<gene>
    <name evidence="3" type="primary">nikA_1</name>
    <name evidence="3" type="ORF">NCTC10821_02685</name>
</gene>
<dbReference type="InterPro" id="IPR030678">
    <property type="entry name" value="Peptide/Ni-bd"/>
</dbReference>
<dbReference type="GO" id="GO:0043190">
    <property type="term" value="C:ATP-binding cassette (ABC) transporter complex"/>
    <property type="evidence" value="ECO:0007669"/>
    <property type="project" value="InterPro"/>
</dbReference>
<dbReference type="Pfam" id="PF00496">
    <property type="entry name" value="SBP_bac_5"/>
    <property type="match status" value="1"/>
</dbReference>
<accession>A0A378TED6</accession>
<dbReference type="PIRSF" id="PIRSF002741">
    <property type="entry name" value="MppA"/>
    <property type="match status" value="1"/>
</dbReference>
<dbReference type="InterPro" id="IPR000914">
    <property type="entry name" value="SBP_5_dom"/>
</dbReference>
<keyword evidence="4" id="KW-1185">Reference proteome</keyword>
<proteinExistence type="predicted"/>
<dbReference type="GO" id="GO:1904680">
    <property type="term" value="F:peptide transmembrane transporter activity"/>
    <property type="evidence" value="ECO:0007669"/>
    <property type="project" value="TreeGrafter"/>
</dbReference>
<dbReference type="OrthoDB" id="9046151at2"/>
<keyword evidence="1" id="KW-0812">Transmembrane</keyword>
<name>A0A378TED6_9MYCO</name>
<reference evidence="3 4" key="1">
    <citation type="submission" date="2018-06" db="EMBL/GenBank/DDBJ databases">
        <authorList>
            <consortium name="Pathogen Informatics"/>
            <person name="Doyle S."/>
        </authorList>
    </citation>
    <scope>NUCLEOTIDE SEQUENCE [LARGE SCALE GENOMIC DNA]</scope>
    <source>
        <strain evidence="3 4">NCTC10821</strain>
    </source>
</reference>